<reference evidence="7" key="1">
    <citation type="journal article" date="2019" name="Int. J. Syst. Evol. Microbiol.">
        <title>The Global Catalogue of Microorganisms (GCM) 10K type strain sequencing project: providing services to taxonomists for standard genome sequencing and annotation.</title>
        <authorList>
            <consortium name="The Broad Institute Genomics Platform"/>
            <consortium name="The Broad Institute Genome Sequencing Center for Infectious Disease"/>
            <person name="Wu L."/>
            <person name="Ma J."/>
        </authorList>
    </citation>
    <scope>NUCLEOTIDE SEQUENCE [LARGE SCALE GENOMIC DNA]</scope>
    <source>
        <strain evidence="7">IBRC 10765</strain>
    </source>
</reference>
<dbReference type="Proteomes" id="UP001595617">
    <property type="component" value="Unassembled WGS sequence"/>
</dbReference>
<keyword evidence="3" id="KW-0862">Zinc</keyword>
<keyword evidence="4" id="KW-0456">Lyase</keyword>
<evidence type="ECO:0000256" key="4">
    <source>
        <dbReference type="ARBA" id="ARBA00023239"/>
    </source>
</evidence>
<dbReference type="InterPro" id="IPR006913">
    <property type="entry name" value="CENP-V/GFA"/>
</dbReference>
<feature type="domain" description="CENP-V/GFA" evidence="5">
    <location>
        <begin position="2"/>
        <end position="115"/>
    </location>
</feature>
<keyword evidence="2" id="KW-0479">Metal-binding</keyword>
<dbReference type="PANTHER" id="PTHR33337">
    <property type="entry name" value="GFA DOMAIN-CONTAINING PROTEIN"/>
    <property type="match status" value="1"/>
</dbReference>
<dbReference type="Gene3D" id="3.90.1590.10">
    <property type="entry name" value="glutathione-dependent formaldehyde- activating enzyme (gfa)"/>
    <property type="match status" value="1"/>
</dbReference>
<dbReference type="InterPro" id="IPR011057">
    <property type="entry name" value="Mss4-like_sf"/>
</dbReference>
<dbReference type="PROSITE" id="PS51891">
    <property type="entry name" value="CENP_V_GFA"/>
    <property type="match status" value="1"/>
</dbReference>
<dbReference type="PANTHER" id="PTHR33337:SF40">
    <property type="entry name" value="CENP-V_GFA DOMAIN-CONTAINING PROTEIN-RELATED"/>
    <property type="match status" value="1"/>
</dbReference>
<accession>A0ABV7ZZC0</accession>
<organism evidence="6 7">
    <name type="scientific">Saccharospirillum mangrovi</name>
    <dbReference type="NCBI Taxonomy" id="2161747"/>
    <lineage>
        <taxon>Bacteria</taxon>
        <taxon>Pseudomonadati</taxon>
        <taxon>Pseudomonadota</taxon>
        <taxon>Gammaproteobacteria</taxon>
        <taxon>Oceanospirillales</taxon>
        <taxon>Saccharospirillaceae</taxon>
        <taxon>Saccharospirillum</taxon>
    </lineage>
</organism>
<evidence type="ECO:0000313" key="7">
    <source>
        <dbReference type="Proteomes" id="UP001595617"/>
    </source>
</evidence>
<protein>
    <submittedName>
        <fullName evidence="6">GFA family protein</fullName>
    </submittedName>
</protein>
<gene>
    <name evidence="6" type="ORF">ACFOOG_07745</name>
</gene>
<dbReference type="EMBL" id="JBHRYR010000003">
    <property type="protein sequence ID" value="MFC3852721.1"/>
    <property type="molecule type" value="Genomic_DNA"/>
</dbReference>
<proteinExistence type="inferred from homology"/>
<evidence type="ECO:0000256" key="2">
    <source>
        <dbReference type="ARBA" id="ARBA00022723"/>
    </source>
</evidence>
<sequence>MLTGSCLCGQVTYHLQEEPTQIDLCHCSVCRKAHGSVLSAGSTLSATALQVNTGDDLLRFFESSPGKRRYFCANCGTHLFSRMDKSPDKVRLRVATLDIEPSLPQVRTLHLDSAVQWFQNAVSYKVPSA</sequence>
<evidence type="ECO:0000313" key="6">
    <source>
        <dbReference type="EMBL" id="MFC3852721.1"/>
    </source>
</evidence>
<dbReference type="SUPFAM" id="SSF51316">
    <property type="entry name" value="Mss4-like"/>
    <property type="match status" value="1"/>
</dbReference>
<dbReference type="Pfam" id="PF04828">
    <property type="entry name" value="GFA"/>
    <property type="match status" value="1"/>
</dbReference>
<dbReference type="RefSeq" id="WP_380695201.1">
    <property type="nucleotide sequence ID" value="NZ_JBHRYR010000003.1"/>
</dbReference>
<evidence type="ECO:0000256" key="1">
    <source>
        <dbReference type="ARBA" id="ARBA00005495"/>
    </source>
</evidence>
<name>A0ABV7ZZC0_9GAMM</name>
<keyword evidence="7" id="KW-1185">Reference proteome</keyword>
<evidence type="ECO:0000259" key="5">
    <source>
        <dbReference type="PROSITE" id="PS51891"/>
    </source>
</evidence>
<evidence type="ECO:0000256" key="3">
    <source>
        <dbReference type="ARBA" id="ARBA00022833"/>
    </source>
</evidence>
<comment type="caution">
    <text evidence="6">The sequence shown here is derived from an EMBL/GenBank/DDBJ whole genome shotgun (WGS) entry which is preliminary data.</text>
</comment>
<comment type="similarity">
    <text evidence="1">Belongs to the Gfa family.</text>
</comment>